<dbReference type="Proteomes" id="UP001169764">
    <property type="component" value="Unassembled WGS sequence"/>
</dbReference>
<reference evidence="2" key="1">
    <citation type="submission" date="2023-07" db="EMBL/GenBank/DDBJ databases">
        <authorList>
            <person name="Kim M."/>
        </authorList>
    </citation>
    <scope>NUCLEOTIDE SEQUENCE</scope>
    <source>
        <strain evidence="2">BIUV-7</strain>
    </source>
</reference>
<accession>A0ABT8Y7C0</accession>
<protein>
    <submittedName>
        <fullName evidence="2">Uncharacterized protein</fullName>
    </submittedName>
</protein>
<evidence type="ECO:0000313" key="3">
    <source>
        <dbReference type="Proteomes" id="UP001169764"/>
    </source>
</evidence>
<dbReference type="PROSITE" id="PS51318">
    <property type="entry name" value="TAT"/>
    <property type="match status" value="1"/>
</dbReference>
<gene>
    <name evidence="2" type="ORF">Q4F19_05895</name>
</gene>
<organism evidence="2 3">
    <name type="scientific">Sphingomonas natans</name>
    <dbReference type="NCBI Taxonomy" id="3063330"/>
    <lineage>
        <taxon>Bacteria</taxon>
        <taxon>Pseudomonadati</taxon>
        <taxon>Pseudomonadota</taxon>
        <taxon>Alphaproteobacteria</taxon>
        <taxon>Sphingomonadales</taxon>
        <taxon>Sphingomonadaceae</taxon>
        <taxon>Sphingomonas</taxon>
    </lineage>
</organism>
<dbReference type="RefSeq" id="WP_303540671.1">
    <property type="nucleotide sequence ID" value="NZ_JAUOTP010000002.1"/>
</dbReference>
<comment type="caution">
    <text evidence="2">The sequence shown here is derived from an EMBL/GenBank/DDBJ whole genome shotgun (WGS) entry which is preliminary data.</text>
</comment>
<evidence type="ECO:0000256" key="1">
    <source>
        <dbReference type="SAM" id="MobiDB-lite"/>
    </source>
</evidence>
<evidence type="ECO:0000313" key="2">
    <source>
        <dbReference type="EMBL" id="MDO6413907.1"/>
    </source>
</evidence>
<keyword evidence="3" id="KW-1185">Reference proteome</keyword>
<proteinExistence type="predicted"/>
<feature type="region of interest" description="Disordered" evidence="1">
    <location>
        <begin position="1"/>
        <end position="27"/>
    </location>
</feature>
<name>A0ABT8Y7C0_9SPHN</name>
<sequence>MSTLSTSAPKPISISRADGPAGPHRRPAIRAASARRLAILLAALFAAPIAQAAPLVLESAGLSLPSGQHIRFGMKATAATALATAALGPPVKRGIYPDCGQGIPIAHVHYKGELELSFIAGKFVGWTLDRPGPKTAKGIGIGATFADVRRAYPDADVDLFDDWVRFTTENGPGGFLDGKGPKAKIVSLNAGQTCIVD</sequence>
<dbReference type="EMBL" id="JAUOTP010000002">
    <property type="protein sequence ID" value="MDO6413907.1"/>
    <property type="molecule type" value="Genomic_DNA"/>
</dbReference>
<dbReference type="InterPro" id="IPR006311">
    <property type="entry name" value="TAT_signal"/>
</dbReference>